<gene>
    <name evidence="1" type="ORF">RCL2_001560100</name>
</gene>
<sequence length="98" mass="11564">MQRYARPLFVKFCKLISMQESGTGYFYIKYISIQKDFNNRRSSKNKSLIITQLFKHTYTKERIFIAAGSECVSLFLAKNVKAHSVFRYLRTLPVRLIT</sequence>
<dbReference type="EMBL" id="BLAL01000180">
    <property type="protein sequence ID" value="GES88665.1"/>
    <property type="molecule type" value="Genomic_DNA"/>
</dbReference>
<proteinExistence type="predicted"/>
<dbReference type="AlphaFoldDB" id="A0A8H3LMW1"/>
<protein>
    <submittedName>
        <fullName evidence="1">Uncharacterized protein</fullName>
    </submittedName>
</protein>
<reference evidence="1" key="1">
    <citation type="submission" date="2019-10" db="EMBL/GenBank/DDBJ databases">
        <title>Conservation and host-specific expression of non-tandemly repeated heterogenous ribosome RNA gene in arbuscular mycorrhizal fungi.</title>
        <authorList>
            <person name="Maeda T."/>
            <person name="Kobayashi Y."/>
            <person name="Nakagawa T."/>
            <person name="Ezawa T."/>
            <person name="Yamaguchi K."/>
            <person name="Bino T."/>
            <person name="Nishimoto Y."/>
            <person name="Shigenobu S."/>
            <person name="Kawaguchi M."/>
        </authorList>
    </citation>
    <scope>NUCLEOTIDE SEQUENCE</scope>
    <source>
        <strain evidence="1">HR1</strain>
    </source>
</reference>
<evidence type="ECO:0000313" key="1">
    <source>
        <dbReference type="EMBL" id="GES88665.1"/>
    </source>
</evidence>
<accession>A0A8H3LMW1</accession>
<dbReference type="Proteomes" id="UP000615446">
    <property type="component" value="Unassembled WGS sequence"/>
</dbReference>
<organism evidence="1 2">
    <name type="scientific">Rhizophagus clarus</name>
    <dbReference type="NCBI Taxonomy" id="94130"/>
    <lineage>
        <taxon>Eukaryota</taxon>
        <taxon>Fungi</taxon>
        <taxon>Fungi incertae sedis</taxon>
        <taxon>Mucoromycota</taxon>
        <taxon>Glomeromycotina</taxon>
        <taxon>Glomeromycetes</taxon>
        <taxon>Glomerales</taxon>
        <taxon>Glomeraceae</taxon>
        <taxon>Rhizophagus</taxon>
    </lineage>
</organism>
<evidence type="ECO:0000313" key="2">
    <source>
        <dbReference type="Proteomes" id="UP000615446"/>
    </source>
</evidence>
<comment type="caution">
    <text evidence="1">The sequence shown here is derived from an EMBL/GenBank/DDBJ whole genome shotgun (WGS) entry which is preliminary data.</text>
</comment>
<name>A0A8H3LMW1_9GLOM</name>